<proteinExistence type="predicted"/>
<sequence length="162" mass="17985">MPKGSLTKFNNRSPSSHLQHYTGEQLKKHDPKRYDSIVMALKEGISPESIAKILYSSLQTVRGIAREEKTEAISKATLKHKVGLISDMMLDQVLEHLKEGTLNKDKLPVNTAIFIDKLMMLANDGASVVKHIKVDATPDKLNELIDNLPEASKPIEVEVVTS</sequence>
<dbReference type="EMBL" id="GU943119">
    <property type="protein sequence ID" value="ADD96110.1"/>
    <property type="molecule type" value="Genomic_DNA"/>
</dbReference>
<accession>D6PK59</accession>
<name>D6PK59_9ZZZZ</name>
<dbReference type="AlphaFoldDB" id="D6PK59"/>
<feature type="region of interest" description="Disordered" evidence="1">
    <location>
        <begin position="1"/>
        <end position="26"/>
    </location>
</feature>
<protein>
    <submittedName>
        <fullName evidence="2">Uncharacterized protein</fullName>
    </submittedName>
</protein>
<feature type="compositionally biased region" description="Polar residues" evidence="1">
    <location>
        <begin position="7"/>
        <end position="19"/>
    </location>
</feature>
<organism evidence="2">
    <name type="scientific">uncultured organism MedDCM-OCT-S04-C6</name>
    <dbReference type="NCBI Taxonomy" id="743618"/>
    <lineage>
        <taxon>unclassified sequences</taxon>
        <taxon>environmental samples</taxon>
    </lineage>
</organism>
<reference evidence="2" key="1">
    <citation type="journal article" date="2010" name="ISME J.">
        <title>Metagenome of the Mediterranean deep chlorophyll maximum studied by direct and fosmid library 454 pyrosequencing.</title>
        <authorList>
            <person name="Ghai R."/>
            <person name="Martin-Cuadrado A.B."/>
            <person name="Molto A.G."/>
            <person name="Heredia I.G."/>
            <person name="Cabrera R."/>
            <person name="Martin J."/>
            <person name="Verdu M."/>
            <person name="Deschamps P."/>
            <person name="Moreira D."/>
            <person name="Lopez-Garcia P."/>
            <person name="Mira A."/>
            <person name="Rodriguez-Valera F."/>
        </authorList>
    </citation>
    <scope>NUCLEOTIDE SEQUENCE</scope>
</reference>
<evidence type="ECO:0000256" key="1">
    <source>
        <dbReference type="SAM" id="MobiDB-lite"/>
    </source>
</evidence>
<evidence type="ECO:0000313" key="2">
    <source>
        <dbReference type="EMBL" id="ADD96110.1"/>
    </source>
</evidence>